<reference evidence="3" key="1">
    <citation type="journal article" date="2017" name="Genome Biol.">
        <title>Comparative genomics reveals high biological diversity and specific adaptations in the industrially and medically important fungal genus Aspergillus.</title>
        <authorList>
            <person name="de Vries R.P."/>
            <person name="Riley R."/>
            <person name="Wiebenga A."/>
            <person name="Aguilar-Osorio G."/>
            <person name="Amillis S."/>
            <person name="Uchima C.A."/>
            <person name="Anderluh G."/>
            <person name="Asadollahi M."/>
            <person name="Askin M."/>
            <person name="Barry K."/>
            <person name="Battaglia E."/>
            <person name="Bayram O."/>
            <person name="Benocci T."/>
            <person name="Braus-Stromeyer S.A."/>
            <person name="Caldana C."/>
            <person name="Canovas D."/>
            <person name="Cerqueira G.C."/>
            <person name="Chen F."/>
            <person name="Chen W."/>
            <person name="Choi C."/>
            <person name="Clum A."/>
            <person name="Dos Santos R.A."/>
            <person name="Damasio A.R."/>
            <person name="Diallinas G."/>
            <person name="Emri T."/>
            <person name="Fekete E."/>
            <person name="Flipphi M."/>
            <person name="Freyberg S."/>
            <person name="Gallo A."/>
            <person name="Gournas C."/>
            <person name="Habgood R."/>
            <person name="Hainaut M."/>
            <person name="Harispe M.L."/>
            <person name="Henrissat B."/>
            <person name="Hilden K.S."/>
            <person name="Hope R."/>
            <person name="Hossain A."/>
            <person name="Karabika E."/>
            <person name="Karaffa L."/>
            <person name="Karanyi Z."/>
            <person name="Krasevec N."/>
            <person name="Kuo A."/>
            <person name="Kusch H."/>
            <person name="LaButti K."/>
            <person name="Lagendijk E.L."/>
            <person name="Lapidus A."/>
            <person name="Levasseur A."/>
            <person name="Lindquist E."/>
            <person name="Lipzen A."/>
            <person name="Logrieco A.F."/>
            <person name="MacCabe A."/>
            <person name="Maekelae M.R."/>
            <person name="Malavazi I."/>
            <person name="Melin P."/>
            <person name="Meyer V."/>
            <person name="Mielnichuk N."/>
            <person name="Miskei M."/>
            <person name="Molnar A.P."/>
            <person name="Mule G."/>
            <person name="Ngan C.Y."/>
            <person name="Orejas M."/>
            <person name="Orosz E."/>
            <person name="Ouedraogo J.P."/>
            <person name="Overkamp K.M."/>
            <person name="Park H.-S."/>
            <person name="Perrone G."/>
            <person name="Piumi F."/>
            <person name="Punt P.J."/>
            <person name="Ram A.F."/>
            <person name="Ramon A."/>
            <person name="Rauscher S."/>
            <person name="Record E."/>
            <person name="Riano-Pachon D.M."/>
            <person name="Robert V."/>
            <person name="Roehrig J."/>
            <person name="Ruller R."/>
            <person name="Salamov A."/>
            <person name="Salih N.S."/>
            <person name="Samson R.A."/>
            <person name="Sandor E."/>
            <person name="Sanguinetti M."/>
            <person name="Schuetze T."/>
            <person name="Sepcic K."/>
            <person name="Shelest E."/>
            <person name="Sherlock G."/>
            <person name="Sophianopoulou V."/>
            <person name="Squina F.M."/>
            <person name="Sun H."/>
            <person name="Susca A."/>
            <person name="Todd R.B."/>
            <person name="Tsang A."/>
            <person name="Unkles S.E."/>
            <person name="van de Wiele N."/>
            <person name="van Rossen-Uffink D."/>
            <person name="Oliveira J.V."/>
            <person name="Vesth T.C."/>
            <person name="Visser J."/>
            <person name="Yu J.-H."/>
            <person name="Zhou M."/>
            <person name="Andersen M.R."/>
            <person name="Archer D.B."/>
            <person name="Baker S.E."/>
            <person name="Benoit I."/>
            <person name="Brakhage A.A."/>
            <person name="Braus G.H."/>
            <person name="Fischer R."/>
            <person name="Frisvad J.C."/>
            <person name="Goldman G.H."/>
            <person name="Houbraken J."/>
            <person name="Oakley B."/>
            <person name="Pocsi I."/>
            <person name="Scazzocchio C."/>
            <person name="Seiboth B."/>
            <person name="vanKuyk P.A."/>
            <person name="Wortman J."/>
            <person name="Dyer P.S."/>
            <person name="Grigoriev I.V."/>
        </authorList>
    </citation>
    <scope>NUCLEOTIDE SEQUENCE [LARGE SCALE GENOMIC DNA]</scope>
    <source>
        <strain evidence="3">CBS 101740 / IMI 381727 / IBT 21946</strain>
    </source>
</reference>
<evidence type="ECO:0000259" key="1">
    <source>
        <dbReference type="PROSITE" id="PS00028"/>
    </source>
</evidence>
<dbReference type="VEuPathDB" id="FungiDB:ASPBRDRAFT_49752"/>
<dbReference type="OrthoDB" id="4514529at2759"/>
<protein>
    <recommendedName>
        <fullName evidence="1">C2H2-type domain-containing protein</fullName>
    </recommendedName>
</protein>
<evidence type="ECO:0000313" key="3">
    <source>
        <dbReference type="Proteomes" id="UP000184499"/>
    </source>
</evidence>
<keyword evidence="3" id="KW-1185">Reference proteome</keyword>
<proteinExistence type="predicted"/>
<dbReference type="InterPro" id="IPR013087">
    <property type="entry name" value="Znf_C2H2_type"/>
</dbReference>
<dbReference type="PROSITE" id="PS00028">
    <property type="entry name" value="ZINC_FINGER_C2H2_1"/>
    <property type="match status" value="1"/>
</dbReference>
<sequence length="87" mass="10099">MQRGLGGKKKLPLKNYVCPMIGCSKNYPTYAKKMNHFRRRHLPSATEDRLKAQFYKPPSLESQQAATKDCKNSHSWNCVRVSYPRLL</sequence>
<dbReference type="AlphaFoldDB" id="A0A1L9U1A7"/>
<accession>A0A1L9U1A7</accession>
<name>A0A1L9U1A7_ASPBC</name>
<dbReference type="Proteomes" id="UP000184499">
    <property type="component" value="Unassembled WGS sequence"/>
</dbReference>
<organism evidence="2 3">
    <name type="scientific">Aspergillus brasiliensis (strain CBS 101740 / IMI 381727 / IBT 21946)</name>
    <dbReference type="NCBI Taxonomy" id="767769"/>
    <lineage>
        <taxon>Eukaryota</taxon>
        <taxon>Fungi</taxon>
        <taxon>Dikarya</taxon>
        <taxon>Ascomycota</taxon>
        <taxon>Pezizomycotina</taxon>
        <taxon>Eurotiomycetes</taxon>
        <taxon>Eurotiomycetidae</taxon>
        <taxon>Eurotiales</taxon>
        <taxon>Aspergillaceae</taxon>
        <taxon>Aspergillus</taxon>
        <taxon>Aspergillus subgen. Circumdati</taxon>
    </lineage>
</organism>
<dbReference type="RefSeq" id="XP_067472731.1">
    <property type="nucleotide sequence ID" value="XM_067626410.1"/>
</dbReference>
<dbReference type="EMBL" id="KV878733">
    <property type="protein sequence ID" value="OJJ65480.1"/>
    <property type="molecule type" value="Genomic_DNA"/>
</dbReference>
<feature type="domain" description="C2H2-type" evidence="1">
    <location>
        <begin position="18"/>
        <end position="41"/>
    </location>
</feature>
<evidence type="ECO:0000313" key="2">
    <source>
        <dbReference type="EMBL" id="OJJ65480.1"/>
    </source>
</evidence>
<dbReference type="GeneID" id="93578898"/>
<gene>
    <name evidence="2" type="ORF">ASPBRDRAFT_49752</name>
</gene>